<name>A0A225D4A1_9BACT</name>
<proteinExistence type="predicted"/>
<organism evidence="1 2">
    <name type="scientific">Fimbriiglobus ruber</name>
    <dbReference type="NCBI Taxonomy" id="1908690"/>
    <lineage>
        <taxon>Bacteria</taxon>
        <taxon>Pseudomonadati</taxon>
        <taxon>Planctomycetota</taxon>
        <taxon>Planctomycetia</taxon>
        <taxon>Gemmatales</taxon>
        <taxon>Gemmataceae</taxon>
        <taxon>Fimbriiglobus</taxon>
    </lineage>
</organism>
<protein>
    <submittedName>
        <fullName evidence="1">Uncharacterized protein</fullName>
    </submittedName>
</protein>
<comment type="caution">
    <text evidence="1">The sequence shown here is derived from an EMBL/GenBank/DDBJ whole genome shotgun (WGS) entry which is preliminary data.</text>
</comment>
<evidence type="ECO:0000313" key="2">
    <source>
        <dbReference type="Proteomes" id="UP000214646"/>
    </source>
</evidence>
<accession>A0A225D4A1</accession>
<evidence type="ECO:0000313" key="1">
    <source>
        <dbReference type="EMBL" id="OWK35773.1"/>
    </source>
</evidence>
<dbReference type="Proteomes" id="UP000214646">
    <property type="component" value="Unassembled WGS sequence"/>
</dbReference>
<gene>
    <name evidence="1" type="ORF">FRUB_08336</name>
</gene>
<sequence length="44" mass="4579">MFILTDLKALPAWWAKTSKPMALAVVAVAAAVREAIGSRPNGVG</sequence>
<dbReference type="AlphaFoldDB" id="A0A225D4A1"/>
<keyword evidence="2" id="KW-1185">Reference proteome</keyword>
<dbReference type="EMBL" id="NIDE01000017">
    <property type="protein sequence ID" value="OWK35773.1"/>
    <property type="molecule type" value="Genomic_DNA"/>
</dbReference>
<reference evidence="2" key="1">
    <citation type="submission" date="2017-06" db="EMBL/GenBank/DDBJ databases">
        <title>Genome analysis of Fimbriiglobus ruber SP5, the first member of the order Planctomycetales with confirmed chitinolytic capability.</title>
        <authorList>
            <person name="Ravin N.V."/>
            <person name="Rakitin A.L."/>
            <person name="Ivanova A.A."/>
            <person name="Beletsky A.V."/>
            <person name="Kulichevskaya I.S."/>
            <person name="Mardanov A.V."/>
            <person name="Dedysh S.N."/>
        </authorList>
    </citation>
    <scope>NUCLEOTIDE SEQUENCE [LARGE SCALE GENOMIC DNA]</scope>
    <source>
        <strain evidence="2">SP5</strain>
    </source>
</reference>